<accession>A0AAV1WZK9</accession>
<dbReference type="AlphaFoldDB" id="A0AAV1WZK9"/>
<protein>
    <submittedName>
        <fullName evidence="1">Uncharacterized protein</fullName>
    </submittedName>
</protein>
<name>A0AAV1WZK9_LUPLU</name>
<comment type="caution">
    <text evidence="1">The sequence shown here is derived from an EMBL/GenBank/DDBJ whole genome shotgun (WGS) entry which is preliminary data.</text>
</comment>
<evidence type="ECO:0000313" key="1">
    <source>
        <dbReference type="EMBL" id="CAL0314779.1"/>
    </source>
</evidence>
<dbReference type="Proteomes" id="UP001497480">
    <property type="component" value="Unassembled WGS sequence"/>
</dbReference>
<dbReference type="EMBL" id="CAXHTB010000011">
    <property type="protein sequence ID" value="CAL0314779.1"/>
    <property type="molecule type" value="Genomic_DNA"/>
</dbReference>
<organism evidence="1 2">
    <name type="scientific">Lupinus luteus</name>
    <name type="common">European yellow lupine</name>
    <dbReference type="NCBI Taxonomy" id="3873"/>
    <lineage>
        <taxon>Eukaryota</taxon>
        <taxon>Viridiplantae</taxon>
        <taxon>Streptophyta</taxon>
        <taxon>Embryophyta</taxon>
        <taxon>Tracheophyta</taxon>
        <taxon>Spermatophyta</taxon>
        <taxon>Magnoliopsida</taxon>
        <taxon>eudicotyledons</taxon>
        <taxon>Gunneridae</taxon>
        <taxon>Pentapetalae</taxon>
        <taxon>rosids</taxon>
        <taxon>fabids</taxon>
        <taxon>Fabales</taxon>
        <taxon>Fabaceae</taxon>
        <taxon>Papilionoideae</taxon>
        <taxon>50 kb inversion clade</taxon>
        <taxon>genistoids sensu lato</taxon>
        <taxon>core genistoids</taxon>
        <taxon>Genisteae</taxon>
        <taxon>Lupinus</taxon>
    </lineage>
</organism>
<sequence length="95" mass="10082">MHQDRSKGTGEVLDHFYEGIDESLSILVEGVAIHAVDGGSLGGRACKSGEVGTSKEMGNGFGLNKELTEWGEEVQGPGEKSTLDIDVIEENCDKS</sequence>
<reference evidence="1 2" key="1">
    <citation type="submission" date="2024-03" db="EMBL/GenBank/DDBJ databases">
        <authorList>
            <person name="Martinez-Hernandez J."/>
        </authorList>
    </citation>
    <scope>NUCLEOTIDE SEQUENCE [LARGE SCALE GENOMIC DNA]</scope>
</reference>
<evidence type="ECO:0000313" key="2">
    <source>
        <dbReference type="Proteomes" id="UP001497480"/>
    </source>
</evidence>
<keyword evidence="2" id="KW-1185">Reference proteome</keyword>
<gene>
    <name evidence="1" type="ORF">LLUT_LOCUS15839</name>
</gene>
<proteinExistence type="predicted"/>